<dbReference type="Pfam" id="PF17784">
    <property type="entry name" value="Sulfotransfer_4"/>
    <property type="match status" value="1"/>
</dbReference>
<keyword evidence="1" id="KW-0812">Transmembrane</keyword>
<dbReference type="STRING" id="576137.A0A1L7X318"/>
<evidence type="ECO:0000256" key="1">
    <source>
        <dbReference type="SAM" id="Phobius"/>
    </source>
</evidence>
<gene>
    <name evidence="2" type="ORF">PAC_09280</name>
</gene>
<dbReference type="Proteomes" id="UP000184330">
    <property type="component" value="Unassembled WGS sequence"/>
</dbReference>
<dbReference type="InterPro" id="IPR040632">
    <property type="entry name" value="Sulfotransfer_4"/>
</dbReference>
<protein>
    <recommendedName>
        <fullName evidence="4">NAD dependent epimerase/dehydratase</fullName>
    </recommendedName>
</protein>
<evidence type="ECO:0000313" key="3">
    <source>
        <dbReference type="Proteomes" id="UP000184330"/>
    </source>
</evidence>
<feature type="transmembrane region" description="Helical" evidence="1">
    <location>
        <begin position="245"/>
        <end position="268"/>
    </location>
</feature>
<dbReference type="Gene3D" id="3.40.50.300">
    <property type="entry name" value="P-loop containing nucleotide triphosphate hydrolases"/>
    <property type="match status" value="1"/>
</dbReference>
<dbReference type="AlphaFoldDB" id="A0A1L7X318"/>
<dbReference type="InterPro" id="IPR027417">
    <property type="entry name" value="P-loop_NTPase"/>
</dbReference>
<dbReference type="EMBL" id="FJOG01000013">
    <property type="protein sequence ID" value="CZR59388.1"/>
    <property type="molecule type" value="Genomic_DNA"/>
</dbReference>
<keyword evidence="1" id="KW-1133">Transmembrane helix</keyword>
<organism evidence="2 3">
    <name type="scientific">Phialocephala subalpina</name>
    <dbReference type="NCBI Taxonomy" id="576137"/>
    <lineage>
        <taxon>Eukaryota</taxon>
        <taxon>Fungi</taxon>
        <taxon>Dikarya</taxon>
        <taxon>Ascomycota</taxon>
        <taxon>Pezizomycotina</taxon>
        <taxon>Leotiomycetes</taxon>
        <taxon>Helotiales</taxon>
        <taxon>Mollisiaceae</taxon>
        <taxon>Phialocephala</taxon>
        <taxon>Phialocephala fortinii species complex</taxon>
    </lineage>
</organism>
<evidence type="ECO:0000313" key="2">
    <source>
        <dbReference type="EMBL" id="CZR59388.1"/>
    </source>
</evidence>
<accession>A0A1L7X318</accession>
<keyword evidence="1" id="KW-0472">Membrane</keyword>
<dbReference type="SUPFAM" id="SSF52540">
    <property type="entry name" value="P-loop containing nucleoside triphosphate hydrolases"/>
    <property type="match status" value="1"/>
</dbReference>
<evidence type="ECO:0008006" key="4">
    <source>
        <dbReference type="Google" id="ProtNLM"/>
    </source>
</evidence>
<sequence>MPTLVGGRYVDRIPVRDPRPVEMQVLCLGLSRTGTMSLYTALGKLGYKSYHFMEIFSPEGISFKAIWCWKEALRAKLYSEGKPFGKEEFDRVLGSYSAVTDVPNAVFADELIAAYPNAKVVLGVRDPDKWMASVENSFFKVLGWPSYRFITTWIDPVLRAERDVLELVLAQWTDGDIYNRAKVREGFLRHNQHVRDIVPKDNLLEFEAKDGWEPLCAFLGRPVPDEPYPRINEGEYTADLHANLMVIRVATIVGKFMIVPAIAFGIAWGMKTFIATRK</sequence>
<keyword evidence="3" id="KW-1185">Reference proteome</keyword>
<dbReference type="OrthoDB" id="408152at2759"/>
<name>A0A1L7X318_9HELO</name>
<reference evidence="2 3" key="1">
    <citation type="submission" date="2016-03" db="EMBL/GenBank/DDBJ databases">
        <authorList>
            <person name="Ploux O."/>
        </authorList>
    </citation>
    <scope>NUCLEOTIDE SEQUENCE [LARGE SCALE GENOMIC DNA]</scope>
    <source>
        <strain evidence="2 3">UAMH 11012</strain>
    </source>
</reference>
<proteinExistence type="predicted"/>
<dbReference type="PANTHER" id="PTHR36978:SF4">
    <property type="entry name" value="P-LOOP CONTAINING NUCLEOSIDE TRIPHOSPHATE HYDROLASE PROTEIN"/>
    <property type="match status" value="1"/>
</dbReference>
<dbReference type="PANTHER" id="PTHR36978">
    <property type="entry name" value="P-LOOP CONTAINING NUCLEOTIDE TRIPHOSPHATE HYDROLASE"/>
    <property type="match status" value="1"/>
</dbReference>